<sequence>AEIRDNDWIHVPSILLIGMKTQCQRSELIAASPEWYYCQGNELREGFMELTQMTFKVSNGNRN</sequence>
<name>A0A8X6N9E1_NEPPI</name>
<organism evidence="1 2">
    <name type="scientific">Nephila pilipes</name>
    <name type="common">Giant wood spider</name>
    <name type="synonym">Nephila maculata</name>
    <dbReference type="NCBI Taxonomy" id="299642"/>
    <lineage>
        <taxon>Eukaryota</taxon>
        <taxon>Metazoa</taxon>
        <taxon>Ecdysozoa</taxon>
        <taxon>Arthropoda</taxon>
        <taxon>Chelicerata</taxon>
        <taxon>Arachnida</taxon>
        <taxon>Araneae</taxon>
        <taxon>Araneomorphae</taxon>
        <taxon>Entelegynae</taxon>
        <taxon>Araneoidea</taxon>
        <taxon>Nephilidae</taxon>
        <taxon>Nephila</taxon>
    </lineage>
</organism>
<feature type="non-terminal residue" evidence="1">
    <location>
        <position position="1"/>
    </location>
</feature>
<evidence type="ECO:0000313" key="2">
    <source>
        <dbReference type="Proteomes" id="UP000887013"/>
    </source>
</evidence>
<protein>
    <submittedName>
        <fullName evidence="1">Uncharacterized protein</fullName>
    </submittedName>
</protein>
<proteinExistence type="predicted"/>
<dbReference type="Proteomes" id="UP000887013">
    <property type="component" value="Unassembled WGS sequence"/>
</dbReference>
<reference evidence="1" key="1">
    <citation type="submission" date="2020-08" db="EMBL/GenBank/DDBJ databases">
        <title>Multicomponent nature underlies the extraordinary mechanical properties of spider dragline silk.</title>
        <authorList>
            <person name="Kono N."/>
            <person name="Nakamura H."/>
            <person name="Mori M."/>
            <person name="Yoshida Y."/>
            <person name="Ohtoshi R."/>
            <person name="Malay A.D."/>
            <person name="Moran D.A.P."/>
            <person name="Tomita M."/>
            <person name="Numata K."/>
            <person name="Arakawa K."/>
        </authorList>
    </citation>
    <scope>NUCLEOTIDE SEQUENCE</scope>
</reference>
<keyword evidence="2" id="KW-1185">Reference proteome</keyword>
<accession>A0A8X6N9E1</accession>
<comment type="caution">
    <text evidence="1">The sequence shown here is derived from an EMBL/GenBank/DDBJ whole genome shotgun (WGS) entry which is preliminary data.</text>
</comment>
<dbReference type="EMBL" id="BMAW01101937">
    <property type="protein sequence ID" value="GFT01889.1"/>
    <property type="molecule type" value="Genomic_DNA"/>
</dbReference>
<evidence type="ECO:0000313" key="1">
    <source>
        <dbReference type="EMBL" id="GFT01889.1"/>
    </source>
</evidence>
<dbReference type="AlphaFoldDB" id="A0A8X6N9E1"/>
<gene>
    <name evidence="1" type="ORF">NPIL_405251</name>
</gene>